<dbReference type="CDD" id="cd05369">
    <property type="entry name" value="TER_DECR_SDR_a"/>
    <property type="match status" value="1"/>
</dbReference>
<evidence type="ECO:0000256" key="2">
    <source>
        <dbReference type="ARBA" id="ARBA00023002"/>
    </source>
</evidence>
<organism evidence="6 7">
    <name type="scientific">Acanthamoeba castellanii (strain ATCC 30010 / Neff)</name>
    <dbReference type="NCBI Taxonomy" id="1257118"/>
    <lineage>
        <taxon>Eukaryota</taxon>
        <taxon>Amoebozoa</taxon>
        <taxon>Discosea</taxon>
        <taxon>Longamoebia</taxon>
        <taxon>Centramoebida</taxon>
        <taxon>Acanthamoebidae</taxon>
        <taxon>Acanthamoeba</taxon>
    </lineage>
</organism>
<dbReference type="SUPFAM" id="SSF51735">
    <property type="entry name" value="NAD(P)-binding Rossmann-fold domains"/>
    <property type="match status" value="1"/>
</dbReference>
<dbReference type="OMA" id="MQAHVCA"/>
<sequence>MSSAGAVGEGKWSNAAVVSPFRRDLLRGKAALVTGGATGIGFAITRALALHGARVAIVGRRADKLEEAVNQLKADGVPADGVIGLQGDVRSYESLVKVVQATTARFGQLDILVNNAAGNFLCPAKDLTPNGFKTVIDIDLVGTFNASRAAYEALKATKAGVIINISATLHYGATPWQLHASSAKAAIDALTRNLGLEWGPDGIRTVGIAPGPIQGTEGLSRLSGMSGDEVGQRIPVRRAGYPEDIAFMAVYLASGAGSFVNGTTVVVDGGATLWRPEMVSEEQLKAITASLRGQSSSKKKAAL</sequence>
<dbReference type="PROSITE" id="PS51318">
    <property type="entry name" value="TAT"/>
    <property type="match status" value="1"/>
</dbReference>
<dbReference type="Proteomes" id="UP000011083">
    <property type="component" value="Unassembled WGS sequence"/>
</dbReference>
<keyword evidence="1" id="KW-0521">NADP</keyword>
<protein>
    <recommendedName>
        <fullName evidence="3">2,4-dienoyl-CoA reductase [(3E)-enoyl-CoA-producing]</fullName>
        <ecNumber evidence="3">1.3.1.124</ecNumber>
    </recommendedName>
</protein>
<evidence type="ECO:0000256" key="5">
    <source>
        <dbReference type="ARBA" id="ARBA00048340"/>
    </source>
</evidence>
<evidence type="ECO:0000256" key="4">
    <source>
        <dbReference type="ARBA" id="ARBA00048009"/>
    </source>
</evidence>
<dbReference type="EC" id="1.3.1.124" evidence="3"/>
<dbReference type="PANTHER" id="PTHR43296">
    <property type="entry name" value="PEROXISOMAL 2,4-DIENOYL-COA REDUCTASE"/>
    <property type="match status" value="1"/>
</dbReference>
<dbReference type="AlphaFoldDB" id="L8HLB6"/>
<dbReference type="EMBL" id="KB007805">
    <property type="protein sequence ID" value="ELR25166.1"/>
    <property type="molecule type" value="Genomic_DNA"/>
</dbReference>
<evidence type="ECO:0000256" key="1">
    <source>
        <dbReference type="ARBA" id="ARBA00022857"/>
    </source>
</evidence>
<dbReference type="OrthoDB" id="1274115at2759"/>
<dbReference type="VEuPathDB" id="AmoebaDB:ACA1_288870"/>
<dbReference type="InterPro" id="IPR036291">
    <property type="entry name" value="NAD(P)-bd_dom_sf"/>
</dbReference>
<dbReference type="InterPro" id="IPR002347">
    <property type="entry name" value="SDR_fam"/>
</dbReference>
<accession>L8HLB6</accession>
<dbReference type="Pfam" id="PF13561">
    <property type="entry name" value="adh_short_C2"/>
    <property type="match status" value="1"/>
</dbReference>
<dbReference type="PRINTS" id="PR00081">
    <property type="entry name" value="GDHRDH"/>
</dbReference>
<evidence type="ECO:0000313" key="7">
    <source>
        <dbReference type="Proteomes" id="UP000011083"/>
    </source>
</evidence>
<evidence type="ECO:0000256" key="3">
    <source>
        <dbReference type="ARBA" id="ARBA00026117"/>
    </source>
</evidence>
<gene>
    <name evidence="6" type="ORF">ACA1_288870</name>
</gene>
<comment type="catalytic activity">
    <reaction evidence="4">
        <text>a (2E,4E)-dienoyl-CoA + NADPH + H(+) = a 4,5-saturated-(3E)-enoyl-CoA + NADP(+)</text>
        <dbReference type="Rhea" id="RHEA:45912"/>
        <dbReference type="ChEBI" id="CHEBI:15378"/>
        <dbReference type="ChEBI" id="CHEBI:57783"/>
        <dbReference type="ChEBI" id="CHEBI:58349"/>
        <dbReference type="ChEBI" id="CHEBI:85101"/>
        <dbReference type="ChEBI" id="CHEBI:85493"/>
        <dbReference type="EC" id="1.3.1.124"/>
    </reaction>
</comment>
<dbReference type="GO" id="GO:0005777">
    <property type="term" value="C:peroxisome"/>
    <property type="evidence" value="ECO:0007669"/>
    <property type="project" value="TreeGrafter"/>
</dbReference>
<reference evidence="6 7" key="1">
    <citation type="journal article" date="2013" name="Genome Biol.">
        <title>Genome of Acanthamoeba castellanii highlights extensive lateral gene transfer and early evolution of tyrosine kinase signaling.</title>
        <authorList>
            <person name="Clarke M."/>
            <person name="Lohan A.J."/>
            <person name="Liu B."/>
            <person name="Lagkouvardos I."/>
            <person name="Roy S."/>
            <person name="Zafar N."/>
            <person name="Bertelli C."/>
            <person name="Schilde C."/>
            <person name="Kianianmomeni A."/>
            <person name="Burglin T.R."/>
            <person name="Frech C."/>
            <person name="Turcotte B."/>
            <person name="Kopec K.O."/>
            <person name="Synnott J.M."/>
            <person name="Choo C."/>
            <person name="Paponov I."/>
            <person name="Finkler A."/>
            <person name="Soon Heng Tan C."/>
            <person name="Hutchins A.P."/>
            <person name="Weinmeier T."/>
            <person name="Rattei T."/>
            <person name="Chu J.S."/>
            <person name="Gimenez G."/>
            <person name="Irimia M."/>
            <person name="Rigden D.J."/>
            <person name="Fitzpatrick D.A."/>
            <person name="Lorenzo-Morales J."/>
            <person name="Bateman A."/>
            <person name="Chiu C.H."/>
            <person name="Tang P."/>
            <person name="Hegemann P."/>
            <person name="Fromm H."/>
            <person name="Raoult D."/>
            <person name="Greub G."/>
            <person name="Miranda-Saavedra D."/>
            <person name="Chen N."/>
            <person name="Nash P."/>
            <person name="Ginger M.L."/>
            <person name="Horn M."/>
            <person name="Schaap P."/>
            <person name="Caler L."/>
            <person name="Loftus B."/>
        </authorList>
    </citation>
    <scope>NUCLEOTIDE SEQUENCE [LARGE SCALE GENOMIC DNA]</scope>
    <source>
        <strain evidence="6 7">Neff</strain>
    </source>
</reference>
<dbReference type="GeneID" id="14926209"/>
<dbReference type="Gene3D" id="3.40.50.720">
    <property type="entry name" value="NAD(P)-binding Rossmann-like Domain"/>
    <property type="match status" value="1"/>
</dbReference>
<keyword evidence="2" id="KW-0560">Oxidoreductase</keyword>
<dbReference type="GO" id="GO:0009062">
    <property type="term" value="P:fatty acid catabolic process"/>
    <property type="evidence" value="ECO:0007669"/>
    <property type="project" value="InterPro"/>
</dbReference>
<dbReference type="PRINTS" id="PR00080">
    <property type="entry name" value="SDRFAMILY"/>
</dbReference>
<comment type="catalytic activity">
    <reaction evidence="5">
        <text>a (2E,4Z)-dienoyl-CoA + NADPH + H(+) = a 4,5-saturated-(3E)-enoyl-CoA + NADP(+)</text>
        <dbReference type="Rhea" id="RHEA:61892"/>
        <dbReference type="ChEBI" id="CHEBI:15378"/>
        <dbReference type="ChEBI" id="CHEBI:57783"/>
        <dbReference type="ChEBI" id="CHEBI:58349"/>
        <dbReference type="ChEBI" id="CHEBI:85099"/>
        <dbReference type="ChEBI" id="CHEBI:85493"/>
        <dbReference type="EC" id="1.3.1.124"/>
    </reaction>
</comment>
<dbReference type="RefSeq" id="XP_004367921.1">
    <property type="nucleotide sequence ID" value="XM_004367864.1"/>
</dbReference>
<evidence type="ECO:0000313" key="6">
    <source>
        <dbReference type="EMBL" id="ELR25166.1"/>
    </source>
</evidence>
<dbReference type="InterPro" id="IPR045017">
    <property type="entry name" value="DECR2-like"/>
</dbReference>
<dbReference type="GO" id="GO:0008670">
    <property type="term" value="F:2,4-dienoyl-CoA reductase (NADPH) activity"/>
    <property type="evidence" value="ECO:0007669"/>
    <property type="project" value="InterPro"/>
</dbReference>
<dbReference type="PANTHER" id="PTHR43296:SF2">
    <property type="entry name" value="PEROXISOMAL 2,4-DIENOYL-COA REDUCTASE [(3E)-ENOYL-COA-PRODUCING]"/>
    <property type="match status" value="1"/>
</dbReference>
<dbReference type="STRING" id="1257118.L8HLB6"/>
<dbReference type="FunFam" id="3.40.50.720:FF:000084">
    <property type="entry name" value="Short-chain dehydrogenase reductase"/>
    <property type="match status" value="1"/>
</dbReference>
<dbReference type="InterPro" id="IPR006311">
    <property type="entry name" value="TAT_signal"/>
</dbReference>
<proteinExistence type="predicted"/>
<dbReference type="KEGG" id="acan:ACA1_288870"/>
<name>L8HLB6_ACACF</name>
<keyword evidence="7" id="KW-1185">Reference proteome</keyword>